<gene>
    <name evidence="1" type="ORF">GGI18_004946</name>
</gene>
<feature type="non-terminal residue" evidence="1">
    <location>
        <position position="1"/>
    </location>
</feature>
<comment type="caution">
    <text evidence="1">The sequence shown here is derived from an EMBL/GenBank/DDBJ whole genome shotgun (WGS) entry which is preliminary data.</text>
</comment>
<organism evidence="1 2">
    <name type="scientific">Coemansia linderi</name>
    <dbReference type="NCBI Taxonomy" id="2663919"/>
    <lineage>
        <taxon>Eukaryota</taxon>
        <taxon>Fungi</taxon>
        <taxon>Fungi incertae sedis</taxon>
        <taxon>Zoopagomycota</taxon>
        <taxon>Kickxellomycotina</taxon>
        <taxon>Kickxellomycetes</taxon>
        <taxon>Kickxellales</taxon>
        <taxon>Kickxellaceae</taxon>
        <taxon>Coemansia</taxon>
    </lineage>
</organism>
<dbReference type="Proteomes" id="UP001140066">
    <property type="component" value="Unassembled WGS sequence"/>
</dbReference>
<proteinExistence type="predicted"/>
<evidence type="ECO:0000313" key="2">
    <source>
        <dbReference type="Proteomes" id="UP001140066"/>
    </source>
</evidence>
<evidence type="ECO:0000313" key="1">
    <source>
        <dbReference type="EMBL" id="KAJ2771958.1"/>
    </source>
</evidence>
<keyword evidence="2" id="KW-1185">Reference proteome</keyword>
<feature type="non-terminal residue" evidence="1">
    <location>
        <position position="271"/>
    </location>
</feature>
<accession>A0ACC1K2G0</accession>
<name>A0ACC1K2G0_9FUNG</name>
<dbReference type="EMBL" id="JANBUK010002530">
    <property type="protein sequence ID" value="KAJ2771958.1"/>
    <property type="molecule type" value="Genomic_DNA"/>
</dbReference>
<sequence>SLGDIEHRGLLAQTGSLGNDMFLLMTRILPKCELDRNIYTSCERVVHILREHALVVAKSLGVAPSTSQIIPWYDPVVNDTRSVLKRLQRRILDCRALYYLIIGYSGPAQPTSAGALALGLLDREEAGTSDHGRVLRCSSLWINVAIVELLSVRLAVDSRSVDAQAVESALAWLNYGMEHYVRGQFSARVQMWTVILQVTMTMRSLTLKDIVRVHRDLGYDADSDSLHSPVTDYAPINSVLGPVIRTASGITLEAIAGYLTYIGYRNTELAF</sequence>
<reference evidence="1" key="1">
    <citation type="submission" date="2022-07" db="EMBL/GenBank/DDBJ databases">
        <title>Phylogenomic reconstructions and comparative analyses of Kickxellomycotina fungi.</title>
        <authorList>
            <person name="Reynolds N.K."/>
            <person name="Stajich J.E."/>
            <person name="Barry K."/>
            <person name="Grigoriev I.V."/>
            <person name="Crous P."/>
            <person name="Smith M.E."/>
        </authorList>
    </citation>
    <scope>NUCLEOTIDE SEQUENCE</scope>
    <source>
        <strain evidence="1">BCRC 34191</strain>
    </source>
</reference>
<protein>
    <submittedName>
        <fullName evidence="1">Uncharacterized protein</fullName>
    </submittedName>
</protein>